<dbReference type="InterPro" id="IPR000242">
    <property type="entry name" value="PTP_cat"/>
</dbReference>
<proteinExistence type="predicted"/>
<dbReference type="InterPro" id="IPR003439">
    <property type="entry name" value="ABC_transporter-like_ATP-bd"/>
</dbReference>
<dbReference type="GO" id="GO:0005524">
    <property type="term" value="F:ATP binding"/>
    <property type="evidence" value="ECO:0007669"/>
    <property type="project" value="UniProtKB-KW"/>
</dbReference>
<gene>
    <name evidence="5" type="ORF">CAP51_08730</name>
</gene>
<name>A0A1Z9Z0B7_9GAMM</name>
<dbReference type="InterPro" id="IPR029021">
    <property type="entry name" value="Prot-tyrosine_phosphatase-like"/>
</dbReference>
<feature type="domain" description="Tyrosine specific protein phosphatases" evidence="3">
    <location>
        <begin position="371"/>
        <end position="441"/>
    </location>
</feature>
<evidence type="ECO:0000256" key="2">
    <source>
        <dbReference type="ARBA" id="ARBA00022840"/>
    </source>
</evidence>
<keyword evidence="2" id="KW-0067">ATP-binding</keyword>
<accession>A0A1Z9Z0B7</accession>
<evidence type="ECO:0008006" key="7">
    <source>
        <dbReference type="Google" id="ProtNLM"/>
    </source>
</evidence>
<evidence type="ECO:0000313" key="5">
    <source>
        <dbReference type="EMBL" id="OUY07896.1"/>
    </source>
</evidence>
<dbReference type="Gene3D" id="3.40.50.300">
    <property type="entry name" value="P-loop containing nucleotide triphosphate hydrolases"/>
    <property type="match status" value="1"/>
</dbReference>
<evidence type="ECO:0000313" key="6">
    <source>
        <dbReference type="Proteomes" id="UP000196536"/>
    </source>
</evidence>
<dbReference type="SMART" id="SM00404">
    <property type="entry name" value="PTPc_motif"/>
    <property type="match status" value="1"/>
</dbReference>
<keyword evidence="6" id="KW-1185">Reference proteome</keyword>
<dbReference type="PANTHER" id="PTHR43423:SF1">
    <property type="entry name" value="ABC TRANSPORTER I FAMILY MEMBER 17"/>
    <property type="match status" value="1"/>
</dbReference>
<dbReference type="Proteomes" id="UP000196536">
    <property type="component" value="Unassembled WGS sequence"/>
</dbReference>
<feature type="domain" description="ABC transporter" evidence="4">
    <location>
        <begin position="1"/>
        <end position="216"/>
    </location>
</feature>
<dbReference type="EMBL" id="NEXX01000002">
    <property type="protein sequence ID" value="OUY07896.1"/>
    <property type="molecule type" value="Genomic_DNA"/>
</dbReference>
<dbReference type="InterPro" id="IPR016130">
    <property type="entry name" value="Tyr_Pase_AS"/>
</dbReference>
<dbReference type="Pfam" id="PF00005">
    <property type="entry name" value="ABC_tran"/>
    <property type="match status" value="1"/>
</dbReference>
<dbReference type="PROSITE" id="PS50056">
    <property type="entry name" value="TYR_PHOSPHATASE_2"/>
    <property type="match status" value="1"/>
</dbReference>
<dbReference type="PRINTS" id="PR00700">
    <property type="entry name" value="PRTYPHPHTASE"/>
</dbReference>
<dbReference type="FunFam" id="3.90.190.10:FF:000157">
    <property type="entry name" value="Protein-tyrosine phosphatase"/>
    <property type="match status" value="1"/>
</dbReference>
<dbReference type="Gene3D" id="3.90.190.10">
    <property type="entry name" value="Protein tyrosine phosphatase superfamily"/>
    <property type="match status" value="1"/>
</dbReference>
<dbReference type="InterPro" id="IPR000387">
    <property type="entry name" value="Tyr_Pase_dom"/>
</dbReference>
<comment type="caution">
    <text evidence="5">The sequence shown here is derived from an EMBL/GenBank/DDBJ whole genome shotgun (WGS) entry which is preliminary data.</text>
</comment>
<dbReference type="PROSITE" id="PS00383">
    <property type="entry name" value="TYR_PHOSPHATASE_1"/>
    <property type="match status" value="1"/>
</dbReference>
<evidence type="ECO:0000259" key="3">
    <source>
        <dbReference type="PROSITE" id="PS50056"/>
    </source>
</evidence>
<reference evidence="5 6" key="1">
    <citation type="submission" date="2017-05" db="EMBL/GenBank/DDBJ databases">
        <title>Acinetobacter populi ANC 5415 (= PBJ7), whole genome shotgun sequencing project.</title>
        <authorList>
            <person name="Nemec A."/>
            <person name="Radolfova-Krizova L."/>
        </authorList>
    </citation>
    <scope>NUCLEOTIDE SEQUENCE [LARGE SCALE GENOMIC DNA]</scope>
    <source>
        <strain evidence="5 6">PBJ7</strain>
    </source>
</reference>
<dbReference type="InterPro" id="IPR027417">
    <property type="entry name" value="P-loop_NTPase"/>
</dbReference>
<dbReference type="SMART" id="SM00382">
    <property type="entry name" value="AAA"/>
    <property type="match status" value="1"/>
</dbReference>
<dbReference type="SUPFAM" id="SSF52799">
    <property type="entry name" value="(Phosphotyrosine protein) phosphatases II"/>
    <property type="match status" value="1"/>
</dbReference>
<dbReference type="GO" id="GO:0016887">
    <property type="term" value="F:ATP hydrolysis activity"/>
    <property type="evidence" value="ECO:0007669"/>
    <property type="project" value="InterPro"/>
</dbReference>
<keyword evidence="1" id="KW-0547">Nucleotide-binding</keyword>
<dbReference type="AlphaFoldDB" id="A0A1Z9Z0B7"/>
<dbReference type="InterPro" id="IPR003595">
    <property type="entry name" value="Tyr_Pase_cat"/>
</dbReference>
<dbReference type="Pfam" id="PF22785">
    <property type="entry name" value="Tc-R-P"/>
    <property type="match status" value="1"/>
</dbReference>
<evidence type="ECO:0000256" key="1">
    <source>
        <dbReference type="ARBA" id="ARBA00022741"/>
    </source>
</evidence>
<dbReference type="GO" id="GO:0004725">
    <property type="term" value="F:protein tyrosine phosphatase activity"/>
    <property type="evidence" value="ECO:0007669"/>
    <property type="project" value="InterPro"/>
</dbReference>
<dbReference type="PANTHER" id="PTHR43423">
    <property type="entry name" value="ABC TRANSPORTER I FAMILY MEMBER 17"/>
    <property type="match status" value="1"/>
</dbReference>
<protein>
    <recommendedName>
        <fullName evidence="7">ABC transporter</fullName>
    </recommendedName>
</protein>
<dbReference type="PROSITE" id="PS50893">
    <property type="entry name" value="ABC_TRANSPORTER_2"/>
    <property type="match status" value="1"/>
</dbReference>
<evidence type="ECO:0000259" key="4">
    <source>
        <dbReference type="PROSITE" id="PS50893"/>
    </source>
</evidence>
<organism evidence="5 6">
    <name type="scientific">Acinetobacter populi</name>
    <dbReference type="NCBI Taxonomy" id="1582270"/>
    <lineage>
        <taxon>Bacteria</taxon>
        <taxon>Pseudomonadati</taxon>
        <taxon>Pseudomonadota</taxon>
        <taxon>Gammaproteobacteria</taxon>
        <taxon>Moraxellales</taxon>
        <taxon>Moraxellaceae</taxon>
        <taxon>Acinetobacter</taxon>
    </lineage>
</organism>
<dbReference type="InterPro" id="IPR003593">
    <property type="entry name" value="AAA+_ATPase"/>
</dbReference>
<sequence length="466" mass="51599">MNLHVPNQGITVILGPSGTGKSTLLRTLAGLNENNSDIKISGHIYYKGQAILNQPEKPALVTQKLEHMSNTVRENILSSLKNRSSIMLCDQKNVIKTICDQYHQNWIMDYLDKPVIYLSRYQQRILSIIRAVLSQPALLMLDEPTVGLESEEALDLIKLIKKIAEQTPILMISHHIAQTKTVADTVVLIANGTVQECNAVEAFFNSPQAEITKHYLRTGSCPELSSEQLDLIEQSDTQSITISSALDGSLQSSAQEIHTIPPIQSTASSAMASHDTGAQLIQNNIFHHDFNAKSHVLGPRGFVWLIRGRLAGTPYPGISGDMQRDLALLQDVGITDLISLTEDTFDVALAQPFAIQVSHFPIVDMQVPSIQDAYRLCRVLDEKISAGRVIAMHCKAGLGRTGTMLAIYDLWLGKGKRTATEAIANVRSLNGLMIQSDVQTEFLDLFGIELRKLFFKVEEKFYVNVR</sequence>
<dbReference type="SUPFAM" id="SSF52540">
    <property type="entry name" value="P-loop containing nucleoside triphosphate hydrolases"/>
    <property type="match status" value="1"/>
</dbReference>